<dbReference type="PANTHER" id="PTHR31322:SF2">
    <property type="entry name" value="E3 UBIQUITIN-PROTEIN LIGASE TM129"/>
    <property type="match status" value="1"/>
</dbReference>
<accession>A0A9N9R8E6</accession>
<dbReference type="Proteomes" id="UP001153714">
    <property type="component" value="Chromosome 4"/>
</dbReference>
<reference evidence="7" key="2">
    <citation type="submission" date="2022-10" db="EMBL/GenBank/DDBJ databases">
        <authorList>
            <consortium name="ENA_rothamsted_submissions"/>
            <consortium name="culmorum"/>
            <person name="King R."/>
        </authorList>
    </citation>
    <scope>NUCLEOTIDE SEQUENCE</scope>
</reference>
<feature type="transmembrane region" description="Helical" evidence="6">
    <location>
        <begin position="80"/>
        <end position="100"/>
    </location>
</feature>
<gene>
    <name evidence="7" type="ORF">DIATSA_LOCUS9313</name>
</gene>
<evidence type="ECO:0000256" key="1">
    <source>
        <dbReference type="ARBA" id="ARBA00004141"/>
    </source>
</evidence>
<feature type="transmembrane region" description="Helical" evidence="6">
    <location>
        <begin position="53"/>
        <end position="73"/>
    </location>
</feature>
<evidence type="ECO:0000256" key="3">
    <source>
        <dbReference type="ARBA" id="ARBA00022692"/>
    </source>
</evidence>
<keyword evidence="5 6" id="KW-0472">Membrane</keyword>
<feature type="transmembrane region" description="Helical" evidence="6">
    <location>
        <begin position="7"/>
        <end position="33"/>
    </location>
</feature>
<dbReference type="OrthoDB" id="10055027at2759"/>
<dbReference type="GO" id="GO:0005783">
    <property type="term" value="C:endoplasmic reticulum"/>
    <property type="evidence" value="ECO:0007669"/>
    <property type="project" value="TreeGrafter"/>
</dbReference>
<keyword evidence="3 6" id="KW-0812">Transmembrane</keyword>
<name>A0A9N9R8E6_9NEOP</name>
<comment type="subcellular location">
    <subcellularLocation>
        <location evidence="1">Membrane</location>
        <topology evidence="1">Multi-pass membrane protein</topology>
    </subcellularLocation>
</comment>
<keyword evidence="8" id="KW-1185">Reference proteome</keyword>
<dbReference type="GO" id="GO:0061630">
    <property type="term" value="F:ubiquitin protein ligase activity"/>
    <property type="evidence" value="ECO:0007669"/>
    <property type="project" value="InterPro"/>
</dbReference>
<evidence type="ECO:0000256" key="5">
    <source>
        <dbReference type="ARBA" id="ARBA00023136"/>
    </source>
</evidence>
<evidence type="ECO:0000256" key="4">
    <source>
        <dbReference type="ARBA" id="ARBA00022989"/>
    </source>
</evidence>
<evidence type="ECO:0000313" key="8">
    <source>
        <dbReference type="Proteomes" id="UP001153714"/>
    </source>
</evidence>
<dbReference type="InterPro" id="IPR018801">
    <property type="entry name" value="TM129"/>
</dbReference>
<proteinExistence type="inferred from homology"/>
<sequence length="359" mass="40512">MDILITLFYILFCICVVYPPTEFVSAGFTIAQLFENYLGSENTNFVGYHMKRITITALIHSSLLLGYVFTLWCGGVRNQWMLAGAAGSAIIPLLMCYKILCWWEHDKSKHPAVRPLLRYVTPGTDWRMVAVQLNMEFRNVDKVSIPLTATSKFIATETWLIKVSQYKLNIVKQSDCTLVATATDSHNLAPSGEDEIQYVNIEAIPTHEDIERFTFRISTTALRDLQPRLTHPVRVPEHLSLLPTLIERFVTVFKQHIEQNPVFYVDQELELCIGCMQNQADVKLTRRCLAPPPHLQGGPPQCQQCNCRVLWCAGCMARWWAARAAGAAAEWLGGRGTCPVCRAQFCLLDVCPARHAASH</sequence>
<dbReference type="GO" id="GO:0016567">
    <property type="term" value="P:protein ubiquitination"/>
    <property type="evidence" value="ECO:0007669"/>
    <property type="project" value="InterPro"/>
</dbReference>
<evidence type="ECO:0000256" key="2">
    <source>
        <dbReference type="ARBA" id="ARBA00007332"/>
    </source>
</evidence>
<evidence type="ECO:0000256" key="6">
    <source>
        <dbReference type="SAM" id="Phobius"/>
    </source>
</evidence>
<reference evidence="7" key="1">
    <citation type="submission" date="2021-12" db="EMBL/GenBank/DDBJ databases">
        <authorList>
            <person name="King R."/>
        </authorList>
    </citation>
    <scope>NUCLEOTIDE SEQUENCE</scope>
</reference>
<evidence type="ECO:0008006" key="9">
    <source>
        <dbReference type="Google" id="ProtNLM"/>
    </source>
</evidence>
<dbReference type="Pfam" id="PF10272">
    <property type="entry name" value="Tmpp129"/>
    <property type="match status" value="1"/>
</dbReference>
<dbReference type="AlphaFoldDB" id="A0A9N9R8E6"/>
<keyword evidence="4 6" id="KW-1133">Transmembrane helix</keyword>
<protein>
    <recommendedName>
        <fullName evidence="9">E3 ubiquitin-protein ligase TM129</fullName>
    </recommendedName>
</protein>
<comment type="similarity">
    <text evidence="2">Belongs to the TMEM129 family.</text>
</comment>
<organism evidence="7 8">
    <name type="scientific">Diatraea saccharalis</name>
    <name type="common">sugarcane borer</name>
    <dbReference type="NCBI Taxonomy" id="40085"/>
    <lineage>
        <taxon>Eukaryota</taxon>
        <taxon>Metazoa</taxon>
        <taxon>Ecdysozoa</taxon>
        <taxon>Arthropoda</taxon>
        <taxon>Hexapoda</taxon>
        <taxon>Insecta</taxon>
        <taxon>Pterygota</taxon>
        <taxon>Neoptera</taxon>
        <taxon>Endopterygota</taxon>
        <taxon>Lepidoptera</taxon>
        <taxon>Glossata</taxon>
        <taxon>Ditrysia</taxon>
        <taxon>Pyraloidea</taxon>
        <taxon>Crambidae</taxon>
        <taxon>Crambinae</taxon>
        <taxon>Diatraea</taxon>
    </lineage>
</organism>
<dbReference type="EMBL" id="OU893335">
    <property type="protein sequence ID" value="CAG9791716.1"/>
    <property type="molecule type" value="Genomic_DNA"/>
</dbReference>
<dbReference type="PANTHER" id="PTHR31322">
    <property type="entry name" value="E3 UBIQUITIN-PROTEIN LIGASE TM129"/>
    <property type="match status" value="1"/>
</dbReference>
<evidence type="ECO:0000313" key="7">
    <source>
        <dbReference type="EMBL" id="CAG9791716.1"/>
    </source>
</evidence>
<dbReference type="GO" id="GO:0016020">
    <property type="term" value="C:membrane"/>
    <property type="evidence" value="ECO:0007669"/>
    <property type="project" value="UniProtKB-SubCell"/>
</dbReference>